<accession>D1QRE0</accession>
<dbReference type="EMBL" id="ACUZ02000029">
    <property type="protein sequence ID" value="EFB32098.1"/>
    <property type="molecule type" value="Genomic_DNA"/>
</dbReference>
<protein>
    <submittedName>
        <fullName evidence="1">Uncharacterized protein</fullName>
    </submittedName>
</protein>
<dbReference type="STRING" id="649760.HMPREF0971_01544"/>
<sequence length="43" mass="4792">MLLQCRFTAFEKPFYGFDALTSVILHCNLTLITLLSASDGIVK</sequence>
<comment type="caution">
    <text evidence="1">The sequence shown here is derived from an EMBL/GenBank/DDBJ whole genome shotgun (WGS) entry which is preliminary data.</text>
</comment>
<dbReference type="AlphaFoldDB" id="D1QRE0"/>
<evidence type="ECO:0000313" key="1">
    <source>
        <dbReference type="EMBL" id="EFB32098.1"/>
    </source>
</evidence>
<organism evidence="1 2">
    <name type="scientific">Segatella oris F0302</name>
    <dbReference type="NCBI Taxonomy" id="649760"/>
    <lineage>
        <taxon>Bacteria</taxon>
        <taxon>Pseudomonadati</taxon>
        <taxon>Bacteroidota</taxon>
        <taxon>Bacteroidia</taxon>
        <taxon>Bacteroidales</taxon>
        <taxon>Prevotellaceae</taxon>
        <taxon>Segatella</taxon>
    </lineage>
</organism>
<gene>
    <name evidence="1" type="ORF">HMPREF0971_01544</name>
</gene>
<dbReference type="HOGENOM" id="CLU_3237742_0_0_10"/>
<name>D1QRE0_9BACT</name>
<proteinExistence type="predicted"/>
<reference evidence="1 2" key="1">
    <citation type="submission" date="2009-11" db="EMBL/GenBank/DDBJ databases">
        <authorList>
            <person name="Weinstock G."/>
            <person name="Sodergren E."/>
            <person name="Clifton S."/>
            <person name="Fulton L."/>
            <person name="Fulton B."/>
            <person name="Courtney L."/>
            <person name="Fronick C."/>
            <person name="Harrison M."/>
            <person name="Strong C."/>
            <person name="Farmer C."/>
            <person name="Delahaunty K."/>
            <person name="Markovic C."/>
            <person name="Hall O."/>
            <person name="Minx P."/>
            <person name="Tomlinson C."/>
            <person name="Mitreva M."/>
            <person name="Nelson J."/>
            <person name="Hou S."/>
            <person name="Wollam A."/>
            <person name="Pepin K.H."/>
            <person name="Johnson M."/>
            <person name="Bhonagiri V."/>
            <person name="Nash W.E."/>
            <person name="Warren W."/>
            <person name="Chinwalla A."/>
            <person name="Mardis E.R."/>
            <person name="Wilson R.K."/>
        </authorList>
    </citation>
    <scope>NUCLEOTIDE SEQUENCE [LARGE SCALE GENOMIC DNA]</scope>
    <source>
        <strain evidence="1 2">F0302</strain>
    </source>
</reference>
<evidence type="ECO:0000313" key="2">
    <source>
        <dbReference type="Proteomes" id="UP000004079"/>
    </source>
</evidence>
<dbReference type="Proteomes" id="UP000004079">
    <property type="component" value="Unassembled WGS sequence"/>
</dbReference>